<proteinExistence type="inferred from homology"/>
<reference evidence="8 9" key="1">
    <citation type="submission" date="2020-02" db="EMBL/GenBank/DDBJ databases">
        <title>Draft genome sequence of Limisphaera ngatamarikiensis NGM72.4T, a thermophilic Verrucomicrobia grouped in subdivision 3.</title>
        <authorList>
            <person name="Carere C.R."/>
            <person name="Steen J."/>
            <person name="Hugenholtz P."/>
            <person name="Stott M.B."/>
        </authorList>
    </citation>
    <scope>NUCLEOTIDE SEQUENCE [LARGE SCALE GENOMIC DNA]</scope>
    <source>
        <strain evidence="8 9">NGM72.4</strain>
    </source>
</reference>
<dbReference type="AlphaFoldDB" id="A0A6M1RTT4"/>
<dbReference type="RefSeq" id="WP_165105527.1">
    <property type="nucleotide sequence ID" value="NZ_JAAKYA010000012.1"/>
</dbReference>
<evidence type="ECO:0000313" key="8">
    <source>
        <dbReference type="EMBL" id="NGO38182.1"/>
    </source>
</evidence>
<dbReference type="Gene3D" id="2.115.10.20">
    <property type="entry name" value="Glycosyl hydrolase domain, family 43"/>
    <property type="match status" value="2"/>
</dbReference>
<evidence type="ECO:0000259" key="7">
    <source>
        <dbReference type="Pfam" id="PF08244"/>
    </source>
</evidence>
<feature type="region of interest" description="Disordered" evidence="5">
    <location>
        <begin position="1"/>
        <end position="24"/>
    </location>
</feature>
<dbReference type="PROSITE" id="PS00609">
    <property type="entry name" value="GLYCOSYL_HYDROL_F32"/>
    <property type="match status" value="1"/>
</dbReference>
<dbReference type="CDD" id="cd18622">
    <property type="entry name" value="GH32_Inu-like"/>
    <property type="match status" value="1"/>
</dbReference>
<dbReference type="InterPro" id="IPR001362">
    <property type="entry name" value="Glyco_hydro_32"/>
</dbReference>
<feature type="domain" description="Glycosyl hydrolase family 32 N-terminal" evidence="6">
    <location>
        <begin position="68"/>
        <end position="305"/>
    </location>
</feature>
<dbReference type="SUPFAM" id="SSF49899">
    <property type="entry name" value="Concanavalin A-like lectins/glucanases"/>
    <property type="match status" value="1"/>
</dbReference>
<sequence length="711" mass="79814">MAWVDGRRNPGRSKGVEKGAEPSGTGYGRRAPWLRCQYVVALAADLWLALHFAPAADGPTEYWRPGFHFTPERNWMNDPNGLVCYEGEYHLFYQHNPFGDRWGHMSWGHAVSRDLLHWRHLPLALAEQPGYMIFSGSAVVDWRNTSGFGHEGAPPLVAVFTAHRTDRPLQTQHIAWSTDRGRTWQFYEGNPVLDIGEADFRDPKVFWHEPTRRWVMVVAWPHHRKVRFYASPDLREWRHLSDFGPAGCVDGVWECPDLFELPVEGVPGESRWVLVVSVSEGAPNGGSGCQYFVGHFDGLQFTLDPSFPGADPEFVPEGRLLADFEGDDYGSWRVSGTAFGTGPARGTLDRQQPVTGFRGRGLVNSYLGGDGPQGTLRSPPFVITHDYLNFLIGGGAHPDETCMNLWVDGQRVRTATGRNRERLEWQWWEVRPWRGRTGVLEIVDRHSGGWGHINVDHILLADQPARSATRPALWLDAGRDCYAAVTWSDIPEEDGRRLLIGWMVNLEYAGDVPTSPWRGSMTVPRELRLVRTPHGPRLSQRPVRELSALRERGLRVEETNLTGANRSIARSAVCGPRLEIRAEFETRGNSPFGLELFVAPGVATRIECDPAGQRLRVDRGRSGSPRFHAGFDRPIEAPLDGEGHRLQLHVLCDTSTLEVFTGSGRAVVSALVFPPPGAVDWRLWGREDEVKVRRLEAWSLRSARGSLQATR</sequence>
<dbReference type="SUPFAM" id="SSF75005">
    <property type="entry name" value="Arabinanase/levansucrase/invertase"/>
    <property type="match status" value="1"/>
</dbReference>
<dbReference type="Proteomes" id="UP000477311">
    <property type="component" value="Unassembled WGS sequence"/>
</dbReference>
<evidence type="ECO:0000256" key="5">
    <source>
        <dbReference type="SAM" id="MobiDB-lite"/>
    </source>
</evidence>
<accession>A0A6M1RTT4</accession>
<name>A0A6M1RTT4_9BACT</name>
<keyword evidence="9" id="KW-1185">Reference proteome</keyword>
<gene>
    <name evidence="8" type="ORF">G4L39_02065</name>
</gene>
<evidence type="ECO:0000256" key="4">
    <source>
        <dbReference type="RuleBase" id="RU362110"/>
    </source>
</evidence>
<evidence type="ECO:0000256" key="3">
    <source>
        <dbReference type="ARBA" id="ARBA00023295"/>
    </source>
</evidence>
<evidence type="ECO:0000259" key="6">
    <source>
        <dbReference type="Pfam" id="PF00251"/>
    </source>
</evidence>
<dbReference type="InterPro" id="IPR013320">
    <property type="entry name" value="ConA-like_dom_sf"/>
</dbReference>
<dbReference type="Pfam" id="PF00251">
    <property type="entry name" value="Glyco_hydro_32N"/>
    <property type="match status" value="2"/>
</dbReference>
<keyword evidence="3 4" id="KW-0326">Glycosidase</keyword>
<keyword evidence="2 4" id="KW-0378">Hydrolase</keyword>
<dbReference type="GO" id="GO:0005987">
    <property type="term" value="P:sucrose catabolic process"/>
    <property type="evidence" value="ECO:0007669"/>
    <property type="project" value="TreeGrafter"/>
</dbReference>
<evidence type="ECO:0000256" key="2">
    <source>
        <dbReference type="ARBA" id="ARBA00022801"/>
    </source>
</evidence>
<dbReference type="Pfam" id="PF08244">
    <property type="entry name" value="Glyco_hydro_32C"/>
    <property type="match status" value="1"/>
</dbReference>
<feature type="compositionally biased region" description="Basic and acidic residues" evidence="5">
    <location>
        <begin position="1"/>
        <end position="20"/>
    </location>
</feature>
<evidence type="ECO:0000313" key="9">
    <source>
        <dbReference type="Proteomes" id="UP000477311"/>
    </source>
</evidence>
<dbReference type="InterPro" id="IPR023296">
    <property type="entry name" value="Glyco_hydro_beta-prop_sf"/>
</dbReference>
<dbReference type="InterPro" id="IPR013189">
    <property type="entry name" value="Glyco_hydro_32_C"/>
</dbReference>
<evidence type="ECO:0000256" key="1">
    <source>
        <dbReference type="ARBA" id="ARBA00009902"/>
    </source>
</evidence>
<dbReference type="Gene3D" id="2.60.120.560">
    <property type="entry name" value="Exo-inulinase, domain 1"/>
    <property type="match status" value="1"/>
</dbReference>
<comment type="similarity">
    <text evidence="1 4">Belongs to the glycosyl hydrolase 32 family.</text>
</comment>
<protein>
    <submittedName>
        <fullName evidence="8">Glycoside hydrolase family 32 protein</fullName>
    </submittedName>
</protein>
<organism evidence="8 9">
    <name type="scientific">Limisphaera ngatamarikiensis</name>
    <dbReference type="NCBI Taxonomy" id="1324935"/>
    <lineage>
        <taxon>Bacteria</taxon>
        <taxon>Pseudomonadati</taxon>
        <taxon>Verrucomicrobiota</taxon>
        <taxon>Verrucomicrobiia</taxon>
        <taxon>Limisphaerales</taxon>
        <taxon>Limisphaeraceae</taxon>
        <taxon>Limisphaera</taxon>
    </lineage>
</organism>
<dbReference type="InterPro" id="IPR018053">
    <property type="entry name" value="Glyco_hydro_32_AS"/>
</dbReference>
<comment type="caution">
    <text evidence="8">The sequence shown here is derived from an EMBL/GenBank/DDBJ whole genome shotgun (WGS) entry which is preliminary data.</text>
</comment>
<dbReference type="EMBL" id="JAAKYA010000012">
    <property type="protein sequence ID" value="NGO38182.1"/>
    <property type="molecule type" value="Genomic_DNA"/>
</dbReference>
<dbReference type="InterPro" id="IPR013148">
    <property type="entry name" value="Glyco_hydro_32_N"/>
</dbReference>
<dbReference type="SMART" id="SM00640">
    <property type="entry name" value="Glyco_32"/>
    <property type="match status" value="1"/>
</dbReference>
<dbReference type="PANTHER" id="PTHR42800">
    <property type="entry name" value="EXOINULINASE INUD (AFU_ORTHOLOGUE AFUA_5G00480)"/>
    <property type="match status" value="1"/>
</dbReference>
<dbReference type="GO" id="GO:0004575">
    <property type="term" value="F:sucrose alpha-glucosidase activity"/>
    <property type="evidence" value="ECO:0007669"/>
    <property type="project" value="TreeGrafter"/>
</dbReference>
<dbReference type="GO" id="GO:0005737">
    <property type="term" value="C:cytoplasm"/>
    <property type="evidence" value="ECO:0007669"/>
    <property type="project" value="TreeGrafter"/>
</dbReference>
<dbReference type="PANTHER" id="PTHR42800:SF1">
    <property type="entry name" value="EXOINULINASE INUD (AFU_ORTHOLOGUE AFUA_5G00480)"/>
    <property type="match status" value="1"/>
</dbReference>
<feature type="domain" description="Glycosyl hydrolase family 32 N-terminal" evidence="6">
    <location>
        <begin position="469"/>
        <end position="542"/>
    </location>
</feature>
<feature type="domain" description="Glycosyl hydrolase family 32 C-terminal" evidence="7">
    <location>
        <begin position="545"/>
        <end position="699"/>
    </location>
</feature>